<dbReference type="EMBL" id="GBXM01060469">
    <property type="protein sequence ID" value="JAH48108.1"/>
    <property type="molecule type" value="Transcribed_RNA"/>
</dbReference>
<sequence length="39" mass="4452">MSYEVAELWDDINEYSATKFARTPTTLPSWCLGGVALWE</sequence>
<reference evidence="1" key="2">
    <citation type="journal article" date="2015" name="Fish Shellfish Immunol.">
        <title>Early steps in the European eel (Anguilla anguilla)-Vibrio vulnificus interaction in the gills: Role of the RtxA13 toxin.</title>
        <authorList>
            <person name="Callol A."/>
            <person name="Pajuelo D."/>
            <person name="Ebbesson L."/>
            <person name="Teles M."/>
            <person name="MacKenzie S."/>
            <person name="Amaro C."/>
        </authorList>
    </citation>
    <scope>NUCLEOTIDE SEQUENCE</scope>
</reference>
<dbReference type="AlphaFoldDB" id="A0A0E9T607"/>
<reference evidence="1" key="1">
    <citation type="submission" date="2014-11" db="EMBL/GenBank/DDBJ databases">
        <authorList>
            <person name="Amaro Gonzalez C."/>
        </authorList>
    </citation>
    <scope>NUCLEOTIDE SEQUENCE</scope>
</reference>
<accession>A0A0E9T607</accession>
<evidence type="ECO:0000313" key="1">
    <source>
        <dbReference type="EMBL" id="JAH48108.1"/>
    </source>
</evidence>
<name>A0A0E9T607_ANGAN</name>
<protein>
    <submittedName>
        <fullName evidence="1">Uncharacterized protein</fullName>
    </submittedName>
</protein>
<organism evidence="1">
    <name type="scientific">Anguilla anguilla</name>
    <name type="common">European freshwater eel</name>
    <name type="synonym">Muraena anguilla</name>
    <dbReference type="NCBI Taxonomy" id="7936"/>
    <lineage>
        <taxon>Eukaryota</taxon>
        <taxon>Metazoa</taxon>
        <taxon>Chordata</taxon>
        <taxon>Craniata</taxon>
        <taxon>Vertebrata</taxon>
        <taxon>Euteleostomi</taxon>
        <taxon>Actinopterygii</taxon>
        <taxon>Neopterygii</taxon>
        <taxon>Teleostei</taxon>
        <taxon>Anguilliformes</taxon>
        <taxon>Anguillidae</taxon>
        <taxon>Anguilla</taxon>
    </lineage>
</organism>
<proteinExistence type="predicted"/>